<dbReference type="AlphaFoldDB" id="A0A9E8ZG89"/>
<feature type="region of interest" description="Disordered" evidence="2">
    <location>
        <begin position="280"/>
        <end position="309"/>
    </location>
</feature>
<evidence type="ECO:0000256" key="1">
    <source>
        <dbReference type="PROSITE-ProRule" id="PRU00339"/>
    </source>
</evidence>
<dbReference type="Pfam" id="PF23914">
    <property type="entry name" value="TPR_CcmH_CycH"/>
    <property type="match status" value="1"/>
</dbReference>
<keyword evidence="1" id="KW-0802">TPR repeat</keyword>
<gene>
    <name evidence="5" type="ORF">OXH18_11115</name>
</gene>
<accession>A0A9E8ZG89</accession>
<reference evidence="5" key="1">
    <citation type="submission" date="2022-12" db="EMBL/GenBank/DDBJ databases">
        <title>Polyphasic identification of a Novel Hot-Spring Cyanobacterium Ocullathermofonsia sinensis gen nov. sp. nov. and Genomic Insights on its Adaptations to the Thermal Habitat.</title>
        <authorList>
            <person name="Daroch M."/>
            <person name="Tang J."/>
            <person name="Jiang Y."/>
        </authorList>
    </citation>
    <scope>NUCLEOTIDE SEQUENCE</scope>
    <source>
        <strain evidence="5">PKUAC-SCTA174</strain>
    </source>
</reference>
<organism evidence="5 6">
    <name type="scientific">Thermocoleostomius sinensis A174</name>
    <dbReference type="NCBI Taxonomy" id="2016057"/>
    <lineage>
        <taxon>Bacteria</taxon>
        <taxon>Bacillati</taxon>
        <taxon>Cyanobacteriota</taxon>
        <taxon>Cyanophyceae</taxon>
        <taxon>Oculatellales</taxon>
        <taxon>Oculatellaceae</taxon>
        <taxon>Thermocoleostomius</taxon>
    </lineage>
</organism>
<evidence type="ECO:0000259" key="4">
    <source>
        <dbReference type="Pfam" id="PF23914"/>
    </source>
</evidence>
<dbReference type="SMART" id="SM00028">
    <property type="entry name" value="TPR"/>
    <property type="match status" value="5"/>
</dbReference>
<dbReference type="PANTHER" id="PTHR44809:SF1">
    <property type="entry name" value="PROTEIN O-MANNOSYL-TRANSFERASE TMTC1"/>
    <property type="match status" value="1"/>
</dbReference>
<dbReference type="PANTHER" id="PTHR44809">
    <property type="match status" value="1"/>
</dbReference>
<dbReference type="EMBL" id="CP113797">
    <property type="protein sequence ID" value="WAL62512.1"/>
    <property type="molecule type" value="Genomic_DNA"/>
</dbReference>
<protein>
    <submittedName>
        <fullName evidence="5">Tetratricopeptide repeat protein</fullName>
    </submittedName>
</protein>
<keyword evidence="3" id="KW-0732">Signal</keyword>
<evidence type="ECO:0000313" key="5">
    <source>
        <dbReference type="EMBL" id="WAL62512.1"/>
    </source>
</evidence>
<dbReference type="Proteomes" id="UP001163152">
    <property type="component" value="Chromosome"/>
</dbReference>
<dbReference type="SUPFAM" id="SSF48452">
    <property type="entry name" value="TPR-like"/>
    <property type="match status" value="1"/>
</dbReference>
<feature type="repeat" description="TPR" evidence="1">
    <location>
        <begin position="146"/>
        <end position="179"/>
    </location>
</feature>
<dbReference type="PROSITE" id="PS50005">
    <property type="entry name" value="TPR"/>
    <property type="match status" value="3"/>
</dbReference>
<name>A0A9E8ZG89_9CYAN</name>
<dbReference type="InterPro" id="IPR056413">
    <property type="entry name" value="TPR_CcmH_CycH"/>
</dbReference>
<dbReference type="InterPro" id="IPR019734">
    <property type="entry name" value="TPR_rpt"/>
</dbReference>
<evidence type="ECO:0000313" key="6">
    <source>
        <dbReference type="Proteomes" id="UP001163152"/>
    </source>
</evidence>
<feature type="signal peptide" evidence="3">
    <location>
        <begin position="1"/>
        <end position="25"/>
    </location>
</feature>
<feature type="repeat" description="TPR" evidence="1">
    <location>
        <begin position="78"/>
        <end position="111"/>
    </location>
</feature>
<dbReference type="InterPro" id="IPR052943">
    <property type="entry name" value="TMTC_O-mannosyl-trnsfr"/>
</dbReference>
<keyword evidence="6" id="KW-1185">Reference proteome</keyword>
<dbReference type="Gene3D" id="1.25.40.10">
    <property type="entry name" value="Tetratricopeptide repeat domain"/>
    <property type="match status" value="2"/>
</dbReference>
<dbReference type="Pfam" id="PF13414">
    <property type="entry name" value="TPR_11"/>
    <property type="match status" value="1"/>
</dbReference>
<sequence>MPKRTSFLFLLIATSLWSLTQPVNAQALVPYLPQLDAEQLEQQGLSLAQEAAQLAQFQQYGLALTRAQLASQLLPDNADVWALLGSLQLQLGETDPAIEALLKARSLDRSNSAVLFALGTAYFQKGNYDSAVQYIQAGLRLKPDNVGALFDLGNAFYKLEQYDKAIAEYQKAMDLDPQFWPAVNNIGLVLYEQGDVAGALERWQEALAIDNTQAEPQMAIAVVLYSQGQTEEGLAQGEAALRTDARYGDLQFLEDNLWGEQLLSEAETFLSQPRIRETLARLNQSPLSPPPPSSQDAAPTAPVEQPTPQ</sequence>
<feature type="domain" description="Cytochrome c-type biogenesis protein H TPR" evidence="4">
    <location>
        <begin position="37"/>
        <end position="174"/>
    </location>
</feature>
<dbReference type="InterPro" id="IPR011990">
    <property type="entry name" value="TPR-like_helical_dom_sf"/>
</dbReference>
<evidence type="ECO:0000256" key="2">
    <source>
        <dbReference type="SAM" id="MobiDB-lite"/>
    </source>
</evidence>
<dbReference type="KEGG" id="tsin:OXH18_11115"/>
<proteinExistence type="predicted"/>
<feature type="chain" id="PRO_5039360369" evidence="3">
    <location>
        <begin position="26"/>
        <end position="309"/>
    </location>
</feature>
<dbReference type="RefSeq" id="WP_268612852.1">
    <property type="nucleotide sequence ID" value="NZ_CP113797.1"/>
</dbReference>
<evidence type="ECO:0000256" key="3">
    <source>
        <dbReference type="SAM" id="SignalP"/>
    </source>
</evidence>
<feature type="repeat" description="TPR" evidence="1">
    <location>
        <begin position="112"/>
        <end position="145"/>
    </location>
</feature>
<dbReference type="PROSITE" id="PS50293">
    <property type="entry name" value="TPR_REGION"/>
    <property type="match status" value="2"/>
</dbReference>